<protein>
    <recommendedName>
        <fullName evidence="2">Immunoglobulin I-set domain-containing protein</fullName>
    </recommendedName>
</protein>
<organism evidence="3 4">
    <name type="scientific">Oedothorax gibbosus</name>
    <dbReference type="NCBI Taxonomy" id="931172"/>
    <lineage>
        <taxon>Eukaryota</taxon>
        <taxon>Metazoa</taxon>
        <taxon>Ecdysozoa</taxon>
        <taxon>Arthropoda</taxon>
        <taxon>Chelicerata</taxon>
        <taxon>Arachnida</taxon>
        <taxon>Araneae</taxon>
        <taxon>Araneomorphae</taxon>
        <taxon>Entelegynae</taxon>
        <taxon>Araneoidea</taxon>
        <taxon>Linyphiidae</taxon>
        <taxon>Erigoninae</taxon>
        <taxon>Oedothorax</taxon>
    </lineage>
</organism>
<comment type="caution">
    <text evidence="3">The sequence shown here is derived from an EMBL/GenBank/DDBJ whole genome shotgun (WGS) entry which is preliminary data.</text>
</comment>
<dbReference type="Gene3D" id="2.60.40.10">
    <property type="entry name" value="Immunoglobulins"/>
    <property type="match status" value="1"/>
</dbReference>
<dbReference type="AlphaFoldDB" id="A0AAV6TJS5"/>
<dbReference type="EMBL" id="JAFNEN010003288">
    <property type="protein sequence ID" value="KAG8171997.1"/>
    <property type="molecule type" value="Genomic_DNA"/>
</dbReference>
<reference evidence="3 4" key="1">
    <citation type="journal article" date="2022" name="Nat. Ecol. Evol.">
        <title>A masculinizing supergene underlies an exaggerated male reproductive morph in a spider.</title>
        <authorList>
            <person name="Hendrickx F."/>
            <person name="De Corte Z."/>
            <person name="Sonet G."/>
            <person name="Van Belleghem S.M."/>
            <person name="Kostlbacher S."/>
            <person name="Vangestel C."/>
        </authorList>
    </citation>
    <scope>NUCLEOTIDE SEQUENCE [LARGE SCALE GENOMIC DNA]</scope>
    <source>
        <strain evidence="3">W744_W776</strain>
    </source>
</reference>
<accession>A0AAV6TJS5</accession>
<evidence type="ECO:0000259" key="2">
    <source>
        <dbReference type="Pfam" id="PF07679"/>
    </source>
</evidence>
<evidence type="ECO:0000313" key="3">
    <source>
        <dbReference type="EMBL" id="KAG8171997.1"/>
    </source>
</evidence>
<dbReference type="InterPro" id="IPR036179">
    <property type="entry name" value="Ig-like_dom_sf"/>
</dbReference>
<proteinExistence type="predicted"/>
<dbReference type="SUPFAM" id="SSF48726">
    <property type="entry name" value="Immunoglobulin"/>
    <property type="match status" value="1"/>
</dbReference>
<sequence length="82" mass="8753">MGRQKDGEKVVPDNTHIKEIRSPDGTVALLIDNCKPEDAGKYSLTAKNPLGEDSSSGKLGVSGKESSDAPNRHLASYRPSET</sequence>
<dbReference type="Proteomes" id="UP000827092">
    <property type="component" value="Unassembled WGS sequence"/>
</dbReference>
<feature type="domain" description="Immunoglobulin I-set" evidence="2">
    <location>
        <begin position="5"/>
        <end position="61"/>
    </location>
</feature>
<dbReference type="InterPro" id="IPR013783">
    <property type="entry name" value="Ig-like_fold"/>
</dbReference>
<dbReference type="Pfam" id="PF07679">
    <property type="entry name" value="I-set"/>
    <property type="match status" value="1"/>
</dbReference>
<name>A0AAV6TJS5_9ARAC</name>
<gene>
    <name evidence="3" type="ORF">JTE90_000190</name>
</gene>
<keyword evidence="4" id="KW-1185">Reference proteome</keyword>
<dbReference type="InterPro" id="IPR013098">
    <property type="entry name" value="Ig_I-set"/>
</dbReference>
<evidence type="ECO:0000313" key="4">
    <source>
        <dbReference type="Proteomes" id="UP000827092"/>
    </source>
</evidence>
<evidence type="ECO:0000256" key="1">
    <source>
        <dbReference type="SAM" id="MobiDB-lite"/>
    </source>
</evidence>
<feature type="region of interest" description="Disordered" evidence="1">
    <location>
        <begin position="38"/>
        <end position="82"/>
    </location>
</feature>